<feature type="compositionally biased region" description="Basic residues" evidence="6">
    <location>
        <begin position="1143"/>
        <end position="1161"/>
    </location>
</feature>
<feature type="region of interest" description="Disordered" evidence="6">
    <location>
        <begin position="574"/>
        <end position="745"/>
    </location>
</feature>
<dbReference type="GO" id="GO:0005634">
    <property type="term" value="C:nucleus"/>
    <property type="evidence" value="ECO:0007669"/>
    <property type="project" value="UniProtKB-SubCell"/>
</dbReference>
<proteinExistence type="predicted"/>
<comment type="subcellular location">
    <subcellularLocation>
        <location evidence="1">Nucleus</location>
    </subcellularLocation>
</comment>
<dbReference type="GO" id="GO:0006511">
    <property type="term" value="P:ubiquitin-dependent protein catabolic process"/>
    <property type="evidence" value="ECO:0007669"/>
    <property type="project" value="TreeGrafter"/>
</dbReference>
<evidence type="ECO:0000256" key="6">
    <source>
        <dbReference type="SAM" id="MobiDB-lite"/>
    </source>
</evidence>
<dbReference type="SUPFAM" id="SSF57756">
    <property type="entry name" value="Retrovirus zinc finger-like domains"/>
    <property type="match status" value="1"/>
</dbReference>
<feature type="compositionally biased region" description="Basic and acidic residues" evidence="6">
    <location>
        <begin position="1162"/>
        <end position="1183"/>
    </location>
</feature>
<feature type="compositionally biased region" description="Basic residues" evidence="6">
    <location>
        <begin position="1393"/>
        <end position="1421"/>
    </location>
</feature>
<evidence type="ECO:0000256" key="3">
    <source>
        <dbReference type="ARBA" id="ARBA00022771"/>
    </source>
</evidence>
<dbReference type="PANTHER" id="PTHR15439">
    <property type="entry name" value="RETINOBLASTOMA-BINDING PROTEIN 6"/>
    <property type="match status" value="1"/>
</dbReference>
<dbReference type="InterPro" id="IPR013083">
    <property type="entry name" value="Znf_RING/FYVE/PHD"/>
</dbReference>
<evidence type="ECO:0000256" key="1">
    <source>
        <dbReference type="ARBA" id="ARBA00004123"/>
    </source>
</evidence>
<dbReference type="GO" id="GO:0016567">
    <property type="term" value="P:protein ubiquitination"/>
    <property type="evidence" value="ECO:0007669"/>
    <property type="project" value="InterPro"/>
</dbReference>
<name>A0A7R8ZHT7_9CRUS</name>
<dbReference type="GO" id="GO:0003676">
    <property type="term" value="F:nucleic acid binding"/>
    <property type="evidence" value="ECO:0007669"/>
    <property type="project" value="InterPro"/>
</dbReference>
<keyword evidence="2" id="KW-0479">Metal-binding</keyword>
<feature type="compositionally biased region" description="Basic and acidic residues" evidence="6">
    <location>
        <begin position="1031"/>
        <end position="1049"/>
    </location>
</feature>
<dbReference type="GO" id="GO:0006397">
    <property type="term" value="P:mRNA processing"/>
    <property type="evidence" value="ECO:0007669"/>
    <property type="project" value="InterPro"/>
</dbReference>
<evidence type="ECO:0000313" key="7">
    <source>
        <dbReference type="EMBL" id="CAD7224258.1"/>
    </source>
</evidence>
<feature type="compositionally biased region" description="Basic and acidic residues" evidence="6">
    <location>
        <begin position="1107"/>
        <end position="1120"/>
    </location>
</feature>
<feature type="region of interest" description="Disordered" evidence="6">
    <location>
        <begin position="1252"/>
        <end position="1517"/>
    </location>
</feature>
<feature type="compositionally biased region" description="Basic and acidic residues" evidence="6">
    <location>
        <begin position="996"/>
        <end position="1020"/>
    </location>
</feature>
<reference evidence="7" key="1">
    <citation type="submission" date="2020-11" db="EMBL/GenBank/DDBJ databases">
        <authorList>
            <person name="Tran Van P."/>
        </authorList>
    </citation>
    <scope>NUCLEOTIDE SEQUENCE</scope>
</reference>
<feature type="compositionally biased region" description="Basic and acidic residues" evidence="6">
    <location>
        <begin position="705"/>
        <end position="719"/>
    </location>
</feature>
<organism evidence="7">
    <name type="scientific">Cyprideis torosa</name>
    <dbReference type="NCBI Taxonomy" id="163714"/>
    <lineage>
        <taxon>Eukaryota</taxon>
        <taxon>Metazoa</taxon>
        <taxon>Ecdysozoa</taxon>
        <taxon>Arthropoda</taxon>
        <taxon>Crustacea</taxon>
        <taxon>Oligostraca</taxon>
        <taxon>Ostracoda</taxon>
        <taxon>Podocopa</taxon>
        <taxon>Podocopida</taxon>
        <taxon>Cytherocopina</taxon>
        <taxon>Cytheroidea</taxon>
        <taxon>Cytherideidae</taxon>
        <taxon>Cyprideis</taxon>
    </lineage>
</organism>
<keyword evidence="5" id="KW-0539">Nucleus</keyword>
<dbReference type="PROSITE" id="PS50158">
    <property type="entry name" value="ZF_CCHC"/>
    <property type="match status" value="1"/>
</dbReference>
<dbReference type="SUPFAM" id="SSF57850">
    <property type="entry name" value="RING/U-box"/>
    <property type="match status" value="1"/>
</dbReference>
<sequence length="1517" mass="166376">MNDFYTFVMKEVVLLLKLPLPVKLLRCSVLTKHPFLDRAHDEAAVAGTSSRASAFLPPAALGGVSSGPFCSVSLQVPSKDRHRVRGFPLTATYCSERVRSRAVVMSVVNYKFKSSKDYDTITFDGLHISIGDIKKEIMDKHKLGKGGDFHLSVQNAQSKDVYNDDSALISKNTNLIVSRVPVSNPPPKRQWYKARFEEKQNVMPVSVDETAVGNLVTNEKLDLASMEGDETAKIRAAMKQGAAPYDPANYIHRHYQRGGPPRLTGPVPPEYICYRCNKPGHWIFACPERQTLGKEKDIRVPRPELIKRSTGIPRSHLVPADPQQPGALMTAYGDFVVPETAKSAYENKKVEKPPFLVEEAPPRMEIKPKYDPELLCPICEELKRDAVTIACCAETFCDECIRNHLLESETLECPSCKQDGVSPANDLLVNRALRKRVNDLRNQQSRGFIPLHIGATLAPPPAKMEADTTQPPTAASQVNGDGGGDNQAPPIRRLPSPPRTAGGATFIVEGKAKEEIEQPSSSVLDETPPAQAPPPVLAPPLVTVPMVAPPITVPPPPVTVPPPMLAPQAFPLEADLLINPPPPAQLNGMAPTSTTSDEGAPLVIKQEKEEPVKPAKEPTPPPVVNAPPEEDMARNPSPPAPETQSATAPIKEEKGDRQENSKSGSSSPRGKEDHVKEGDLTMSTPSCSPSREELEVVSDDDLEFDASKEGEGESRYPRDRRYHNRSPVRGSRFRGRGRGRDRGMGFGGPPPSAMMQMPMHPMMVPGATQAAYPYALGATPVANPMVQPQVIIDTSIPPPPAPGILIGAQQAIANPADPYAAYQMQQTQMSMAVSMPMPAQQMYYQQGGALTMSTPSMGQPAVTYVTQTLPGPAPTFSSYPPPPAMEERHHSGGHHDREEHDSHRRRRSRSFSRTPPPRYGSPLRRRSYSRSPPPPNSRGGGRRFRLTTPEREKELLKQLEAARREKDELLQRSRLGSRGSPWRGSRGGFRGRPPFRPRDARDSRQFSESRSRDEYRRSPEFDSQGRSYYDIFDKKARKVKAEDETERRSKERKRRHERSLSTSRERRDTSTEATGKKKKRKSESSSSRSPTKKSSGEKEKKKKKSRRSESRSRSRSVEKSGKKKKDTQKGKKGKGASSSEKDRKRKSSNGRDKKKKKKHHKQKDEEKKEKRKGDGSDSADESHRRRNQSASDKGSGRSPQASDREFSGNADDEEQPMLSTSTLQEYSAAFARGDIPPEILVAAGILPVPLTIKTEPEHHNDDGSSGGDPDENEPPPPGSEAPILPPPPMNATDRPPMGPPNEVMTGSEAIKPSSPAMGTEEGEVSSSDSEEEKEVAGGGKSEDAKEIVGAGSSKSGTTSSRKRRREHGSKTRDSGSPSKKKRGEKKSSSSKIEKKKSKGEKEKKKKKSGSSSSSKKKRGKSGGKEKSSSSSKGKSKDKSGEKDKESSKKKKKKEEREEEKPEEPEKEESDLDVSDGGSTSSLSTSPSESASSSSSDSEAEDFPKAKKKSKSKKSSKK</sequence>
<evidence type="ECO:0000256" key="5">
    <source>
        <dbReference type="ARBA" id="ARBA00023242"/>
    </source>
</evidence>
<feature type="compositionally biased region" description="Basic and acidic residues" evidence="6">
    <location>
        <begin position="1434"/>
        <end position="1446"/>
    </location>
</feature>
<dbReference type="CDD" id="cd16620">
    <property type="entry name" value="vRING-HC-C4C4_RBBP6"/>
    <property type="match status" value="1"/>
</dbReference>
<dbReference type="GO" id="GO:0008270">
    <property type="term" value="F:zinc ion binding"/>
    <property type="evidence" value="ECO:0007669"/>
    <property type="project" value="UniProtKB-KW"/>
</dbReference>
<feature type="compositionally biased region" description="Basic and acidic residues" evidence="6">
    <location>
        <begin position="669"/>
        <end position="679"/>
    </location>
</feature>
<gene>
    <name evidence="7" type="ORF">CTOB1V02_LOCUS2228</name>
</gene>
<feature type="compositionally biased region" description="Polar residues" evidence="6">
    <location>
        <begin position="467"/>
        <end position="479"/>
    </location>
</feature>
<dbReference type="InterPro" id="IPR001841">
    <property type="entry name" value="Znf_RING"/>
</dbReference>
<feature type="compositionally biased region" description="Acidic residues" evidence="6">
    <location>
        <begin position="1320"/>
        <end position="1333"/>
    </location>
</feature>
<feature type="compositionally biased region" description="Low complexity" evidence="6">
    <location>
        <begin position="972"/>
        <end position="984"/>
    </location>
</feature>
<evidence type="ECO:0000256" key="4">
    <source>
        <dbReference type="ARBA" id="ARBA00022833"/>
    </source>
</evidence>
<dbReference type="InterPro" id="IPR001878">
    <property type="entry name" value="Znf_CCHC"/>
</dbReference>
<feature type="compositionally biased region" description="Basic and acidic residues" evidence="6">
    <location>
        <begin position="948"/>
        <end position="971"/>
    </location>
</feature>
<dbReference type="Gene3D" id="4.10.60.10">
    <property type="entry name" value="Zinc finger, CCHC-type"/>
    <property type="match status" value="1"/>
</dbReference>
<protein>
    <submittedName>
        <fullName evidence="7">Uncharacterized protein</fullName>
    </submittedName>
</protein>
<feature type="compositionally biased region" description="Basic and acidic residues" evidence="6">
    <location>
        <begin position="605"/>
        <end position="616"/>
    </location>
</feature>
<dbReference type="PROSITE" id="PS51282">
    <property type="entry name" value="DWNN"/>
    <property type="match status" value="1"/>
</dbReference>
<feature type="compositionally biased region" description="Basic and acidic residues" evidence="6">
    <location>
        <begin position="650"/>
        <end position="660"/>
    </location>
</feature>
<feature type="compositionally biased region" description="Basic residues" evidence="6">
    <location>
        <begin position="720"/>
        <end position="737"/>
    </location>
</feature>
<feature type="compositionally biased region" description="Low complexity" evidence="6">
    <location>
        <begin position="1474"/>
        <end position="1496"/>
    </location>
</feature>
<dbReference type="Gene3D" id="3.10.20.90">
    <property type="entry name" value="Phosphatidylinositol 3-kinase Catalytic Subunit, Chain A, domain 1"/>
    <property type="match status" value="1"/>
</dbReference>
<dbReference type="Pfam" id="PF08783">
    <property type="entry name" value="DWNN"/>
    <property type="match status" value="1"/>
</dbReference>
<dbReference type="PANTHER" id="PTHR15439:SF0">
    <property type="entry name" value="CELL DIVISION CYCLE AND APOPTOSIS REGULATOR PROTEIN 1-RELATED"/>
    <property type="match status" value="1"/>
</dbReference>
<evidence type="ECO:0000256" key="2">
    <source>
        <dbReference type="ARBA" id="ARBA00022723"/>
    </source>
</evidence>
<feature type="compositionally biased region" description="Basic residues" evidence="6">
    <location>
        <begin position="1505"/>
        <end position="1517"/>
    </location>
</feature>
<keyword evidence="4" id="KW-0862">Zinc</keyword>
<feature type="compositionally biased region" description="Acidic residues" evidence="6">
    <location>
        <begin position="695"/>
        <end position="704"/>
    </location>
</feature>
<dbReference type="Gene3D" id="3.30.40.10">
    <property type="entry name" value="Zinc/RING finger domain, C3HC4 (zinc finger)"/>
    <property type="match status" value="1"/>
</dbReference>
<feature type="region of interest" description="Disordered" evidence="6">
    <location>
        <begin position="865"/>
        <end position="1222"/>
    </location>
</feature>
<feature type="region of interest" description="Disordered" evidence="6">
    <location>
        <begin position="459"/>
        <end position="503"/>
    </location>
</feature>
<dbReference type="InterPro" id="IPR033489">
    <property type="entry name" value="RBBP6"/>
</dbReference>
<feature type="compositionally biased region" description="Basic and acidic residues" evidence="6">
    <location>
        <begin position="885"/>
        <end position="902"/>
    </location>
</feature>
<dbReference type="InterPro" id="IPR014891">
    <property type="entry name" value="DWNN_domain"/>
</dbReference>
<dbReference type="InterPro" id="IPR036875">
    <property type="entry name" value="Znf_CCHC_sf"/>
</dbReference>
<dbReference type="PROSITE" id="PS50089">
    <property type="entry name" value="ZF_RING_2"/>
    <property type="match status" value="1"/>
</dbReference>
<dbReference type="SMART" id="SM00343">
    <property type="entry name" value="ZnF_C2HC"/>
    <property type="match status" value="1"/>
</dbReference>
<feature type="compositionally biased region" description="Basic residues" evidence="6">
    <location>
        <begin position="1121"/>
        <end position="1134"/>
    </location>
</feature>
<dbReference type="EMBL" id="OB660338">
    <property type="protein sequence ID" value="CAD7224258.1"/>
    <property type="molecule type" value="Genomic_DNA"/>
</dbReference>
<feature type="compositionally biased region" description="Acidic residues" evidence="6">
    <location>
        <begin position="1460"/>
        <end position="1473"/>
    </location>
</feature>
<dbReference type="SMART" id="SM01180">
    <property type="entry name" value="DWNN"/>
    <property type="match status" value="1"/>
</dbReference>
<dbReference type="GO" id="GO:0061630">
    <property type="term" value="F:ubiquitin protein ligase activity"/>
    <property type="evidence" value="ECO:0007669"/>
    <property type="project" value="InterPro"/>
</dbReference>
<dbReference type="OrthoDB" id="106784at2759"/>
<feature type="compositionally biased region" description="Polar residues" evidence="6">
    <location>
        <begin position="1188"/>
        <end position="1201"/>
    </location>
</feature>
<feature type="compositionally biased region" description="Low complexity" evidence="6">
    <location>
        <begin position="1084"/>
        <end position="1093"/>
    </location>
</feature>
<feature type="compositionally biased region" description="Pro residues" evidence="6">
    <location>
        <begin position="1274"/>
        <end position="1289"/>
    </location>
</feature>
<accession>A0A7R8ZHT7</accession>
<keyword evidence="3" id="KW-0863">Zinc-finger</keyword>